<dbReference type="PANTHER" id="PTHR47171:SF3">
    <property type="entry name" value="FARA-RELATED"/>
    <property type="match status" value="1"/>
</dbReference>
<accession>K0KQU2</accession>
<dbReference type="SUPFAM" id="SSF57701">
    <property type="entry name" value="Zn2/Cys6 DNA-binding domain"/>
    <property type="match status" value="1"/>
</dbReference>
<name>K0KQU2_WICCF</name>
<dbReference type="SMART" id="SM00906">
    <property type="entry name" value="Fungal_trans"/>
    <property type="match status" value="1"/>
</dbReference>
<protein>
    <submittedName>
        <fullName evidence="9">Cutinase transcription factor 1 alpha</fullName>
    </submittedName>
</protein>
<dbReference type="PROSITE" id="PS50048">
    <property type="entry name" value="ZN2_CY6_FUNGAL_2"/>
    <property type="match status" value="1"/>
</dbReference>
<keyword evidence="1" id="KW-0479">Metal-binding</keyword>
<dbReference type="Gene3D" id="4.10.240.10">
    <property type="entry name" value="Zn(2)-C6 fungal-type DNA-binding domain"/>
    <property type="match status" value="1"/>
</dbReference>
<keyword evidence="10" id="KW-1185">Reference proteome</keyword>
<dbReference type="EMBL" id="CAIF01000130">
    <property type="protein sequence ID" value="CCH44497.1"/>
    <property type="molecule type" value="Genomic_DNA"/>
</dbReference>
<feature type="region of interest" description="Disordered" evidence="7">
    <location>
        <begin position="80"/>
        <end position="147"/>
    </location>
</feature>
<dbReference type="eggNOG" id="ENOG502QV53">
    <property type="taxonomic scope" value="Eukaryota"/>
</dbReference>
<comment type="caution">
    <text evidence="9">The sequence shown here is derived from an EMBL/GenBank/DDBJ whole genome shotgun (WGS) entry which is preliminary data.</text>
</comment>
<evidence type="ECO:0000256" key="2">
    <source>
        <dbReference type="ARBA" id="ARBA00022833"/>
    </source>
</evidence>
<organism evidence="9 10">
    <name type="scientific">Wickerhamomyces ciferrii (strain ATCC 14091 / BCRC 22168 / CBS 111 / JCM 3599 / NBRC 0793 / NRRL Y-1031 F-60-10)</name>
    <name type="common">Yeast</name>
    <name type="synonym">Pichia ciferrii</name>
    <dbReference type="NCBI Taxonomy" id="1206466"/>
    <lineage>
        <taxon>Eukaryota</taxon>
        <taxon>Fungi</taxon>
        <taxon>Dikarya</taxon>
        <taxon>Ascomycota</taxon>
        <taxon>Saccharomycotina</taxon>
        <taxon>Saccharomycetes</taxon>
        <taxon>Phaffomycetales</taxon>
        <taxon>Wickerhamomycetaceae</taxon>
        <taxon>Wickerhamomyces</taxon>
    </lineage>
</organism>
<evidence type="ECO:0000313" key="9">
    <source>
        <dbReference type="EMBL" id="CCH44497.1"/>
    </source>
</evidence>
<dbReference type="PROSITE" id="PS00463">
    <property type="entry name" value="ZN2_CY6_FUNGAL_1"/>
    <property type="match status" value="1"/>
</dbReference>
<keyword evidence="5" id="KW-0804">Transcription</keyword>
<dbReference type="InterPro" id="IPR001138">
    <property type="entry name" value="Zn2Cys6_DnaBD"/>
</dbReference>
<dbReference type="InterPro" id="IPR007219">
    <property type="entry name" value="XnlR_reg_dom"/>
</dbReference>
<feature type="region of interest" description="Disordered" evidence="7">
    <location>
        <begin position="631"/>
        <end position="724"/>
    </location>
</feature>
<dbReference type="SMART" id="SM00066">
    <property type="entry name" value="GAL4"/>
    <property type="match status" value="1"/>
</dbReference>
<dbReference type="CDD" id="cd00067">
    <property type="entry name" value="GAL4"/>
    <property type="match status" value="1"/>
</dbReference>
<feature type="compositionally biased region" description="Low complexity" evidence="7">
    <location>
        <begin position="123"/>
        <end position="139"/>
    </location>
</feature>
<dbReference type="STRING" id="1206466.K0KQU2"/>
<proteinExistence type="predicted"/>
<feature type="region of interest" description="Disordered" evidence="7">
    <location>
        <begin position="1"/>
        <end position="27"/>
    </location>
</feature>
<dbReference type="HOGENOM" id="CLU_006329_0_1_1"/>
<evidence type="ECO:0000256" key="3">
    <source>
        <dbReference type="ARBA" id="ARBA00023015"/>
    </source>
</evidence>
<dbReference type="Proteomes" id="UP000009328">
    <property type="component" value="Unassembled WGS sequence"/>
</dbReference>
<dbReference type="InParanoid" id="K0KQU2"/>
<gene>
    <name evidence="9" type="ORF">BN7_4061</name>
</gene>
<feature type="compositionally biased region" description="Polar residues" evidence="7">
    <location>
        <begin position="780"/>
        <end position="811"/>
    </location>
</feature>
<evidence type="ECO:0000256" key="5">
    <source>
        <dbReference type="ARBA" id="ARBA00023163"/>
    </source>
</evidence>
<keyword evidence="6" id="KW-0539">Nucleus</keyword>
<feature type="region of interest" description="Disordered" evidence="7">
    <location>
        <begin position="857"/>
        <end position="880"/>
    </location>
</feature>
<dbReference type="GO" id="GO:0003677">
    <property type="term" value="F:DNA binding"/>
    <property type="evidence" value="ECO:0007669"/>
    <property type="project" value="UniProtKB-KW"/>
</dbReference>
<reference evidence="9 10" key="1">
    <citation type="journal article" date="2012" name="Eukaryot. Cell">
        <title>Draft genome sequence of Wickerhamomyces ciferrii NRRL Y-1031 F-60-10.</title>
        <authorList>
            <person name="Schneider J."/>
            <person name="Andrea H."/>
            <person name="Blom J."/>
            <person name="Jaenicke S."/>
            <person name="Ruckert C."/>
            <person name="Schorsch C."/>
            <person name="Szczepanowski R."/>
            <person name="Farwick M."/>
            <person name="Goesmann A."/>
            <person name="Puhler A."/>
            <person name="Schaffer S."/>
            <person name="Tauch A."/>
            <person name="Kohler T."/>
            <person name="Brinkrolf K."/>
        </authorList>
    </citation>
    <scope>NUCLEOTIDE SEQUENCE [LARGE SCALE GENOMIC DNA]</scope>
    <source>
        <strain evidence="10">ATCC 14091 / BCRC 22168 / CBS 111 / JCM 3599 / NBRC 0793 / NRRL Y-1031 F-60-10</strain>
    </source>
</reference>
<evidence type="ECO:0000256" key="4">
    <source>
        <dbReference type="ARBA" id="ARBA00023125"/>
    </source>
</evidence>
<dbReference type="PANTHER" id="PTHR47171">
    <property type="entry name" value="FARA-RELATED"/>
    <property type="match status" value="1"/>
</dbReference>
<dbReference type="InterPro" id="IPR052073">
    <property type="entry name" value="Amide_Lactam_Regulators"/>
</dbReference>
<evidence type="ECO:0000259" key="8">
    <source>
        <dbReference type="PROSITE" id="PS50048"/>
    </source>
</evidence>
<dbReference type="Pfam" id="PF04082">
    <property type="entry name" value="Fungal_trans"/>
    <property type="match status" value="1"/>
</dbReference>
<feature type="region of interest" description="Disordered" evidence="7">
    <location>
        <begin position="750"/>
        <end position="820"/>
    </location>
</feature>
<evidence type="ECO:0000256" key="1">
    <source>
        <dbReference type="ARBA" id="ARBA00022723"/>
    </source>
</evidence>
<dbReference type="GO" id="GO:0000981">
    <property type="term" value="F:DNA-binding transcription factor activity, RNA polymerase II-specific"/>
    <property type="evidence" value="ECO:0007669"/>
    <property type="project" value="InterPro"/>
</dbReference>
<evidence type="ECO:0000313" key="10">
    <source>
        <dbReference type="Proteomes" id="UP000009328"/>
    </source>
</evidence>
<feature type="compositionally biased region" description="Low complexity" evidence="7">
    <location>
        <begin position="660"/>
        <end position="679"/>
    </location>
</feature>
<feature type="compositionally biased region" description="Low complexity" evidence="7">
    <location>
        <begin position="691"/>
        <end position="714"/>
    </location>
</feature>
<feature type="compositionally biased region" description="Basic residues" evidence="7">
    <location>
        <begin position="764"/>
        <end position="773"/>
    </location>
</feature>
<evidence type="ECO:0000256" key="6">
    <source>
        <dbReference type="ARBA" id="ARBA00023242"/>
    </source>
</evidence>
<dbReference type="InterPro" id="IPR036864">
    <property type="entry name" value="Zn2-C6_fun-type_DNA-bd_sf"/>
</dbReference>
<feature type="compositionally biased region" description="Basic and acidic residues" evidence="7">
    <location>
        <begin position="1"/>
        <end position="26"/>
    </location>
</feature>
<dbReference type="Pfam" id="PF00172">
    <property type="entry name" value="Zn_clus"/>
    <property type="match status" value="1"/>
</dbReference>
<keyword evidence="2" id="KW-0862">Zinc</keyword>
<sequence>MKEETKEIPTDKLDNKDNEVKNENPAKKYSVKFKRSRSTRACEVCHSRKVRCDAMIHIPCTNCLTFGCECKFPEPKVRKNAKKNKNDPKQNVNNQSISTPFNAQLSSSSSNSIPLNKQDQHHQQPQQSVDSQQQSTPQSSKKKNEPVVAVSAQTAKIDQAKFSQKMASVSFIGTSSAANLLSDHSYTSSHRIVRDEFVPPELKQVIDMTRIGLDTVQMEILKVRGAFLLPEKQLCDDLINTFFKKVWPSEPVIDKDEFMKSYKDGSISILLLQATLLSASRVSGNPSLYDSEGSNYLASCTFYQRAKALYDANYERDPLTLVQSLSLLTKFWEGLDDILGNSYYWTRIAIAVAHGYGFHRSLNEAVLSDREKNTWKVLWWNLYIKDISTSVAFGRPNVIHLEDCDVEMVKLEDFDHNLPYEDAESFIQLIKLSEIMSIVLQEQYSAKAERLRHRENWVITHCDMLMSSWRNNLPSELQYSPTKKFSLNVNCLNLYYYSAVCLVHRSNMVRTATLHGKSYPSEGIVFQASRIIADISAKMLKYNQVRYAGSLIIPTLFIASMTFICHLESPNKTIARTARLGYEVLFKSLEEIGKNYLIAVVIAHNIKMLANDNKARQNLLGHLAKRNINDEKPRELSNVQINPNDFPVKPLNSDADHHQIPPQQQQQPIHPQAIQQQNQSLNYHQSEFKYPSGGTPVTTPGTQPQSTFQTPNNGGPNGNGNLEFPDLYLFTNTLPSSSWNNFNPSELFPNPKDLHVNTSGTSHSTHHHHHHHQQQQQQQNATTATPSNLHHQTPHQARTDSSSGSLPNRSPTDLFDDVNVDGFDPNGFDFNLPEFDFQNFNNSISLQNIASINDFFNPNTPSATGGNQSTNQSPGNTNFQ</sequence>
<keyword evidence="4" id="KW-0238">DNA-binding</keyword>
<dbReference type="AlphaFoldDB" id="K0KQU2"/>
<keyword evidence="3" id="KW-0805">Transcription regulation</keyword>
<dbReference type="GO" id="GO:0006351">
    <property type="term" value="P:DNA-templated transcription"/>
    <property type="evidence" value="ECO:0007669"/>
    <property type="project" value="InterPro"/>
</dbReference>
<evidence type="ECO:0000256" key="7">
    <source>
        <dbReference type="SAM" id="MobiDB-lite"/>
    </source>
</evidence>
<feature type="domain" description="Zn(2)-C6 fungal-type" evidence="8">
    <location>
        <begin position="41"/>
        <end position="72"/>
    </location>
</feature>
<feature type="compositionally biased region" description="Polar residues" evidence="7">
    <location>
        <begin position="89"/>
        <end position="105"/>
    </location>
</feature>
<dbReference type="CDD" id="cd12148">
    <property type="entry name" value="fungal_TF_MHR"/>
    <property type="match status" value="1"/>
</dbReference>
<dbReference type="GO" id="GO:0008270">
    <property type="term" value="F:zinc ion binding"/>
    <property type="evidence" value="ECO:0007669"/>
    <property type="project" value="InterPro"/>
</dbReference>